<evidence type="ECO:0000256" key="10">
    <source>
        <dbReference type="SAM" id="SignalP"/>
    </source>
</evidence>
<dbReference type="SUPFAM" id="SSF56300">
    <property type="entry name" value="Metallo-dependent phosphatases"/>
    <property type="match status" value="1"/>
</dbReference>
<dbReference type="SMART" id="SM00156">
    <property type="entry name" value="PP2Ac"/>
    <property type="match status" value="1"/>
</dbReference>
<feature type="region of interest" description="Disordered" evidence="9">
    <location>
        <begin position="527"/>
        <end position="552"/>
    </location>
</feature>
<dbReference type="CDD" id="cd00144">
    <property type="entry name" value="MPP_PPP_family"/>
    <property type="match status" value="1"/>
</dbReference>
<gene>
    <name evidence="12" type="primary">PAPP5</name>
    <name evidence="12" type="ORF">SNAT2548_LOCUS20737</name>
</gene>
<dbReference type="GO" id="GO:0005737">
    <property type="term" value="C:cytoplasm"/>
    <property type="evidence" value="ECO:0007669"/>
    <property type="project" value="TreeGrafter"/>
</dbReference>
<comment type="catalytic activity">
    <reaction evidence="8">
        <text>O-phospho-L-threonyl-[protein] + H2O = L-threonyl-[protein] + phosphate</text>
        <dbReference type="Rhea" id="RHEA:47004"/>
        <dbReference type="Rhea" id="RHEA-COMP:11060"/>
        <dbReference type="Rhea" id="RHEA-COMP:11605"/>
        <dbReference type="ChEBI" id="CHEBI:15377"/>
        <dbReference type="ChEBI" id="CHEBI:30013"/>
        <dbReference type="ChEBI" id="CHEBI:43474"/>
        <dbReference type="ChEBI" id="CHEBI:61977"/>
        <dbReference type="EC" id="3.1.3.16"/>
    </reaction>
</comment>
<keyword evidence="5" id="KW-0904">Protein phosphatase</keyword>
<evidence type="ECO:0000256" key="5">
    <source>
        <dbReference type="ARBA" id="ARBA00022912"/>
    </source>
</evidence>
<keyword evidence="4" id="KW-0378">Hydrolase</keyword>
<dbReference type="Proteomes" id="UP000604046">
    <property type="component" value="Unassembled WGS sequence"/>
</dbReference>
<evidence type="ECO:0000313" key="12">
    <source>
        <dbReference type="EMBL" id="CAE7379835.1"/>
    </source>
</evidence>
<protein>
    <recommendedName>
        <fullName evidence="2">protein-serine/threonine phosphatase</fullName>
        <ecNumber evidence="2">3.1.3.16</ecNumber>
    </recommendedName>
</protein>
<comment type="cofactor">
    <cofactor evidence="1">
        <name>Mn(2+)</name>
        <dbReference type="ChEBI" id="CHEBI:29035"/>
    </cofactor>
</comment>
<keyword evidence="10" id="KW-0732">Signal</keyword>
<dbReference type="EC" id="3.1.3.16" evidence="2"/>
<dbReference type="GO" id="GO:0046872">
    <property type="term" value="F:metal ion binding"/>
    <property type="evidence" value="ECO:0007669"/>
    <property type="project" value="UniProtKB-KW"/>
</dbReference>
<dbReference type="Pfam" id="PF00149">
    <property type="entry name" value="Metallophos"/>
    <property type="match status" value="1"/>
</dbReference>
<evidence type="ECO:0000259" key="11">
    <source>
        <dbReference type="SMART" id="SM00156"/>
    </source>
</evidence>
<reference evidence="12" key="1">
    <citation type="submission" date="2021-02" db="EMBL/GenBank/DDBJ databases">
        <authorList>
            <person name="Dougan E. K."/>
            <person name="Rhodes N."/>
            <person name="Thang M."/>
            <person name="Chan C."/>
        </authorList>
    </citation>
    <scope>NUCLEOTIDE SEQUENCE</scope>
</reference>
<evidence type="ECO:0000256" key="4">
    <source>
        <dbReference type="ARBA" id="ARBA00022801"/>
    </source>
</evidence>
<dbReference type="GO" id="GO:0004722">
    <property type="term" value="F:protein serine/threonine phosphatase activity"/>
    <property type="evidence" value="ECO:0007669"/>
    <property type="project" value="UniProtKB-EC"/>
</dbReference>
<dbReference type="InterPro" id="IPR050341">
    <property type="entry name" value="PP1_catalytic_subunit"/>
</dbReference>
<keyword evidence="6" id="KW-0464">Manganese</keyword>
<dbReference type="PANTHER" id="PTHR11668:SF300">
    <property type="entry name" value="SERINE_THREONINE-PROTEIN PHOSPHATASE"/>
    <property type="match status" value="1"/>
</dbReference>
<dbReference type="InterPro" id="IPR029052">
    <property type="entry name" value="Metallo-depent_PP-like"/>
</dbReference>
<dbReference type="GO" id="GO:0005634">
    <property type="term" value="C:nucleus"/>
    <property type="evidence" value="ECO:0007669"/>
    <property type="project" value="TreeGrafter"/>
</dbReference>
<evidence type="ECO:0000256" key="8">
    <source>
        <dbReference type="ARBA" id="ARBA00048336"/>
    </source>
</evidence>
<name>A0A812Q677_9DINO</name>
<evidence type="ECO:0000256" key="3">
    <source>
        <dbReference type="ARBA" id="ARBA00022723"/>
    </source>
</evidence>
<dbReference type="InterPro" id="IPR004843">
    <property type="entry name" value="Calcineurin-like_PHP"/>
</dbReference>
<comment type="catalytic activity">
    <reaction evidence="7">
        <text>O-phospho-L-seryl-[protein] + H2O = L-seryl-[protein] + phosphate</text>
        <dbReference type="Rhea" id="RHEA:20629"/>
        <dbReference type="Rhea" id="RHEA-COMP:9863"/>
        <dbReference type="Rhea" id="RHEA-COMP:11604"/>
        <dbReference type="ChEBI" id="CHEBI:15377"/>
        <dbReference type="ChEBI" id="CHEBI:29999"/>
        <dbReference type="ChEBI" id="CHEBI:43474"/>
        <dbReference type="ChEBI" id="CHEBI:83421"/>
        <dbReference type="EC" id="3.1.3.16"/>
    </reaction>
</comment>
<comment type="caution">
    <text evidence="12">The sequence shown here is derived from an EMBL/GenBank/DDBJ whole genome shotgun (WGS) entry which is preliminary data.</text>
</comment>
<dbReference type="PANTHER" id="PTHR11668">
    <property type="entry name" value="SERINE/THREONINE PROTEIN PHOSPHATASE"/>
    <property type="match status" value="1"/>
</dbReference>
<dbReference type="EMBL" id="CAJNDS010002221">
    <property type="protein sequence ID" value="CAE7379835.1"/>
    <property type="molecule type" value="Genomic_DNA"/>
</dbReference>
<dbReference type="OrthoDB" id="406944at2759"/>
<feature type="domain" description="Serine/threonine specific protein phosphatases" evidence="11">
    <location>
        <begin position="59"/>
        <end position="344"/>
    </location>
</feature>
<evidence type="ECO:0000313" key="13">
    <source>
        <dbReference type="Proteomes" id="UP000604046"/>
    </source>
</evidence>
<evidence type="ECO:0000256" key="1">
    <source>
        <dbReference type="ARBA" id="ARBA00001936"/>
    </source>
</evidence>
<evidence type="ECO:0000256" key="7">
    <source>
        <dbReference type="ARBA" id="ARBA00047761"/>
    </source>
</evidence>
<sequence>MALRLLAVALAAGIGHVRALRSAASVDDMHRVAAMYVESMEETAIAKTNLYEDVPGMDYSIMKPFLEGVAHDVLTTELHEHGFARMVTASHHAVIIGDLHGQLFNLLAYLKQLKADFPDYNTLPESKLFICDPKMQYVFMGDYVDRGERSIEIVLLLFAYKVLCPSGLIMLQGNHEAERTNQRYGFMKEVRWKLGHGSIYHRFNQLFQLLPFVAVAPEKFMATHGGLSRDFVHACEGMAGDFRRCLSYDIGSRMVWSDPHMGHGWAQSKRGGSIENYGLDVAKSFLQSNGLKRLLRGHEQVERGHVEMKLGDDYGVHTIFSSADYVGVLCVDSRNQPYRKPPWDTAMFRGGGTRNMGAIMIYDLVQSSFHVTLQDADTARRTALDFAHADCSLKYPSTTTRDSTTLASTTEEITTTEEQELTWKERFMTFFGLSESLLESGEPQDVPTIPIECEAHLTPEEARAHEQFVRSILAEAEDMGFEARKIIDLEGEAEVCEDPKAVEIDNCKSMTRDMITLKVFRELTGNREAGETPLEDDIVAREDELEPVAHPQ</sequence>
<proteinExistence type="predicted"/>
<dbReference type="PRINTS" id="PR00114">
    <property type="entry name" value="STPHPHTASE"/>
</dbReference>
<feature type="signal peptide" evidence="10">
    <location>
        <begin position="1"/>
        <end position="19"/>
    </location>
</feature>
<organism evidence="12 13">
    <name type="scientific">Symbiodinium natans</name>
    <dbReference type="NCBI Taxonomy" id="878477"/>
    <lineage>
        <taxon>Eukaryota</taxon>
        <taxon>Sar</taxon>
        <taxon>Alveolata</taxon>
        <taxon>Dinophyceae</taxon>
        <taxon>Suessiales</taxon>
        <taxon>Symbiodiniaceae</taxon>
        <taxon>Symbiodinium</taxon>
    </lineage>
</organism>
<evidence type="ECO:0000256" key="9">
    <source>
        <dbReference type="SAM" id="MobiDB-lite"/>
    </source>
</evidence>
<dbReference type="AlphaFoldDB" id="A0A812Q677"/>
<accession>A0A812Q677</accession>
<evidence type="ECO:0000256" key="2">
    <source>
        <dbReference type="ARBA" id="ARBA00013081"/>
    </source>
</evidence>
<keyword evidence="13" id="KW-1185">Reference proteome</keyword>
<keyword evidence="3" id="KW-0479">Metal-binding</keyword>
<dbReference type="InterPro" id="IPR006186">
    <property type="entry name" value="Ser/Thr-sp_prot-phosphatase"/>
</dbReference>
<feature type="chain" id="PRO_5032545092" description="protein-serine/threonine phosphatase" evidence="10">
    <location>
        <begin position="20"/>
        <end position="552"/>
    </location>
</feature>
<evidence type="ECO:0000256" key="6">
    <source>
        <dbReference type="ARBA" id="ARBA00023211"/>
    </source>
</evidence>
<dbReference type="Gene3D" id="3.60.21.10">
    <property type="match status" value="1"/>
</dbReference>